<evidence type="ECO:0000256" key="1">
    <source>
        <dbReference type="SAM" id="MobiDB-lite"/>
    </source>
</evidence>
<feature type="region of interest" description="Disordered" evidence="1">
    <location>
        <begin position="1"/>
        <end position="27"/>
    </location>
</feature>
<reference evidence="2 3" key="1">
    <citation type="submission" date="2016-06" db="EMBL/GenBank/DDBJ databases">
        <title>Living apart together: crosstalk between the core and supernumerary genomes in a fungal plant pathogen.</title>
        <authorList>
            <person name="Vanheule A."/>
            <person name="Audenaert K."/>
            <person name="Warris S."/>
            <person name="Van De Geest H."/>
            <person name="Schijlen E."/>
            <person name="Hofte M."/>
            <person name="De Saeger S."/>
            <person name="Haesaert G."/>
            <person name="Waalwijk C."/>
            <person name="Van Der Lee T."/>
        </authorList>
    </citation>
    <scope>NUCLEOTIDE SEQUENCE [LARGE SCALE GENOMIC DNA]</scope>
    <source>
        <strain evidence="2 3">2516</strain>
    </source>
</reference>
<keyword evidence="3" id="KW-1185">Reference proteome</keyword>
<gene>
    <name evidence="2" type="ORF">FPOA_13535</name>
</gene>
<dbReference type="AlphaFoldDB" id="A0A1B8A5A9"/>
<sequence>MSLLQSPLQSLRQSLPHPDSLRQSLPHPDSLLQSLLQPFLQSLPHSLLLSPPLPYLHPRHNHHPVEAAHIDHKA</sequence>
<evidence type="ECO:0000313" key="2">
    <source>
        <dbReference type="EMBL" id="OBS15668.1"/>
    </source>
</evidence>
<accession>A0A1B8A5A9</accession>
<comment type="caution">
    <text evidence="2">The sequence shown here is derived from an EMBL/GenBank/DDBJ whole genome shotgun (WGS) entry which is preliminary data.</text>
</comment>
<dbReference type="Proteomes" id="UP000091967">
    <property type="component" value="Unassembled WGS sequence"/>
</dbReference>
<organism evidence="2 3">
    <name type="scientific">Fusarium poae</name>
    <dbReference type="NCBI Taxonomy" id="36050"/>
    <lineage>
        <taxon>Eukaryota</taxon>
        <taxon>Fungi</taxon>
        <taxon>Dikarya</taxon>
        <taxon>Ascomycota</taxon>
        <taxon>Pezizomycotina</taxon>
        <taxon>Sordariomycetes</taxon>
        <taxon>Hypocreomycetidae</taxon>
        <taxon>Hypocreales</taxon>
        <taxon>Nectriaceae</taxon>
        <taxon>Fusarium</taxon>
    </lineage>
</organism>
<name>A0A1B8A5A9_FUSPO</name>
<proteinExistence type="predicted"/>
<dbReference type="EMBL" id="LYXU01000143">
    <property type="protein sequence ID" value="OBS15668.1"/>
    <property type="molecule type" value="Genomic_DNA"/>
</dbReference>
<evidence type="ECO:0000313" key="3">
    <source>
        <dbReference type="Proteomes" id="UP000091967"/>
    </source>
</evidence>
<protein>
    <submittedName>
        <fullName evidence="2">Uncharacterized protein</fullName>
    </submittedName>
</protein>